<sequence length="91" mass="10690">MWALHMGDLTEKLKSHIHWEEGMDDSMLSFYINQAKTYVKNATGKQTEYLIIMVAGIFYDYRVSEKELEQALDALTPFFVQEVYDAEEEDE</sequence>
<reference evidence="1 2" key="1">
    <citation type="submission" date="2016-02" db="EMBL/GenBank/DDBJ databases">
        <title>Comparative analysis of three nematocidal Bacillus thuringiensis strains.</title>
        <authorList>
            <person name="Hollensteiner J."/>
            <person name="Kloesener M."/>
            <person name="Bunk B."/>
            <person name="Sproeer C."/>
            <person name="Rosenstiel P."/>
            <person name="Schulte-Iserlohe R."/>
            <person name="Schulenburg H."/>
            <person name="Liesegang H."/>
        </authorList>
    </citation>
    <scope>NUCLEOTIDE SEQUENCE [LARGE SCALE GENOMIC DNA]</scope>
    <source>
        <strain evidence="1 2">Bt18247</strain>
    </source>
</reference>
<accession>A0A9W3X6P4</accession>
<name>A0A9W3X6P4_BACTU</name>
<dbReference type="EMBL" id="CP015250">
    <property type="protein sequence ID" value="AOM08870.1"/>
    <property type="molecule type" value="Genomic_DNA"/>
</dbReference>
<dbReference type="AlphaFoldDB" id="A0A9W3X6P4"/>
<proteinExistence type="predicted"/>
<dbReference type="CDD" id="cd08054">
    <property type="entry name" value="gp6"/>
    <property type="match status" value="1"/>
</dbReference>
<evidence type="ECO:0000313" key="2">
    <source>
        <dbReference type="Proteomes" id="UP000192743"/>
    </source>
</evidence>
<organism evidence="1 2">
    <name type="scientific">Bacillus thuringiensis Bt18247</name>
    <dbReference type="NCBI Taxonomy" id="1423143"/>
    <lineage>
        <taxon>Bacteria</taxon>
        <taxon>Bacillati</taxon>
        <taxon>Bacillota</taxon>
        <taxon>Bacilli</taxon>
        <taxon>Bacillales</taxon>
        <taxon>Bacillaceae</taxon>
        <taxon>Bacillus</taxon>
        <taxon>Bacillus cereus group</taxon>
    </lineage>
</organism>
<gene>
    <name evidence="1" type="ORF">BTI247_04170</name>
</gene>
<dbReference type="InterPro" id="IPR006450">
    <property type="entry name" value="Phage_HK97_gp6-like"/>
</dbReference>
<evidence type="ECO:0000313" key="1">
    <source>
        <dbReference type="EMBL" id="AOM08870.1"/>
    </source>
</evidence>
<dbReference type="Proteomes" id="UP000192743">
    <property type="component" value="Chromosome"/>
</dbReference>
<dbReference type="NCBIfam" id="TIGR01560">
    <property type="entry name" value="put_DNA_pack"/>
    <property type="match status" value="1"/>
</dbReference>
<protein>
    <submittedName>
        <fullName evidence="1">Phage protein</fullName>
    </submittedName>
</protein>